<keyword evidence="3" id="KW-1185">Reference proteome</keyword>
<keyword evidence="1" id="KW-0732">Signal</keyword>
<proteinExistence type="predicted"/>
<evidence type="ECO:0000256" key="1">
    <source>
        <dbReference type="SAM" id="SignalP"/>
    </source>
</evidence>
<accession>A0A1A6HZF5</accession>
<gene>
    <name evidence="2" type="ORF">A6R68_22405</name>
</gene>
<dbReference type="Proteomes" id="UP000092124">
    <property type="component" value="Unassembled WGS sequence"/>
</dbReference>
<sequence>MQRNVMGNGLSQCLLCGEVLGFLGSASVFCKDCRKQSSHGGIMAPAHHGGNTVGQGVGHT</sequence>
<reference evidence="2 3" key="1">
    <citation type="submission" date="2016-06" db="EMBL/GenBank/DDBJ databases">
        <title>The Draft Genome Sequence and Annotation of the Desert Woodrat Neotoma lepida.</title>
        <authorList>
            <person name="Campbell M."/>
            <person name="Oakeson K.F."/>
            <person name="Yandell M."/>
            <person name="Halpert J.R."/>
            <person name="Dearing D."/>
        </authorList>
    </citation>
    <scope>NUCLEOTIDE SEQUENCE [LARGE SCALE GENOMIC DNA]</scope>
    <source>
        <strain evidence="2">417</strain>
        <tissue evidence="2">Liver</tissue>
    </source>
</reference>
<feature type="signal peptide" evidence="1">
    <location>
        <begin position="1"/>
        <end position="21"/>
    </location>
</feature>
<evidence type="ECO:0000313" key="2">
    <source>
        <dbReference type="EMBL" id="OBS83604.1"/>
    </source>
</evidence>
<dbReference type="AlphaFoldDB" id="A0A1A6HZF5"/>
<comment type="caution">
    <text evidence="2">The sequence shown here is derived from an EMBL/GenBank/DDBJ whole genome shotgun (WGS) entry which is preliminary data.</text>
</comment>
<evidence type="ECO:0000313" key="3">
    <source>
        <dbReference type="Proteomes" id="UP000092124"/>
    </source>
</evidence>
<name>A0A1A6HZF5_NEOLE</name>
<dbReference type="InterPro" id="IPR011011">
    <property type="entry name" value="Znf_FYVE_PHD"/>
</dbReference>
<dbReference type="EMBL" id="LZPO01002297">
    <property type="protein sequence ID" value="OBS83604.1"/>
    <property type="molecule type" value="Genomic_DNA"/>
</dbReference>
<feature type="chain" id="PRO_5008346744" evidence="1">
    <location>
        <begin position="22"/>
        <end position="60"/>
    </location>
</feature>
<dbReference type="OrthoDB" id="270970at2759"/>
<dbReference type="STRING" id="56216.A0A1A6HZF5"/>
<protein>
    <submittedName>
        <fullName evidence="2">Uncharacterized protein</fullName>
    </submittedName>
</protein>
<dbReference type="SUPFAM" id="SSF57903">
    <property type="entry name" value="FYVE/PHD zinc finger"/>
    <property type="match status" value="1"/>
</dbReference>
<organism evidence="2 3">
    <name type="scientific">Neotoma lepida</name>
    <name type="common">Desert woodrat</name>
    <dbReference type="NCBI Taxonomy" id="56216"/>
    <lineage>
        <taxon>Eukaryota</taxon>
        <taxon>Metazoa</taxon>
        <taxon>Chordata</taxon>
        <taxon>Craniata</taxon>
        <taxon>Vertebrata</taxon>
        <taxon>Euteleostomi</taxon>
        <taxon>Mammalia</taxon>
        <taxon>Eutheria</taxon>
        <taxon>Euarchontoglires</taxon>
        <taxon>Glires</taxon>
        <taxon>Rodentia</taxon>
        <taxon>Myomorpha</taxon>
        <taxon>Muroidea</taxon>
        <taxon>Cricetidae</taxon>
        <taxon>Neotominae</taxon>
        <taxon>Neotoma</taxon>
    </lineage>
</organism>